<dbReference type="GO" id="GO:0006796">
    <property type="term" value="P:phosphate-containing compound metabolic process"/>
    <property type="evidence" value="ECO:0007669"/>
    <property type="project" value="InterPro"/>
</dbReference>
<feature type="region of interest" description="Disordered" evidence="7">
    <location>
        <begin position="263"/>
        <end position="290"/>
    </location>
</feature>
<gene>
    <name evidence="8" type="ORF">B0H17DRAFT_1070072</name>
</gene>
<evidence type="ECO:0000256" key="6">
    <source>
        <dbReference type="ARBA" id="ARBA00022842"/>
    </source>
</evidence>
<dbReference type="GO" id="GO:0004427">
    <property type="term" value="F:inorganic diphosphate phosphatase activity"/>
    <property type="evidence" value="ECO:0007669"/>
    <property type="project" value="UniProtKB-EC"/>
</dbReference>
<dbReference type="GO" id="GO:0000287">
    <property type="term" value="F:magnesium ion binding"/>
    <property type="evidence" value="ECO:0007669"/>
    <property type="project" value="InterPro"/>
</dbReference>
<dbReference type="GO" id="GO:0005737">
    <property type="term" value="C:cytoplasm"/>
    <property type="evidence" value="ECO:0007669"/>
    <property type="project" value="InterPro"/>
</dbReference>
<dbReference type="AlphaFoldDB" id="A0AAD7GC29"/>
<name>A0AAD7GC29_MYCRO</name>
<dbReference type="Proteomes" id="UP001221757">
    <property type="component" value="Unassembled WGS sequence"/>
</dbReference>
<comment type="cofactor">
    <cofactor evidence="1">
        <name>Mg(2+)</name>
        <dbReference type="ChEBI" id="CHEBI:18420"/>
    </cofactor>
</comment>
<feature type="compositionally biased region" description="Basic and acidic residues" evidence="7">
    <location>
        <begin position="266"/>
        <end position="281"/>
    </location>
</feature>
<organism evidence="8 9">
    <name type="scientific">Mycena rosella</name>
    <name type="common">Pink bonnet</name>
    <name type="synonym">Agaricus rosellus</name>
    <dbReference type="NCBI Taxonomy" id="1033263"/>
    <lineage>
        <taxon>Eukaryota</taxon>
        <taxon>Fungi</taxon>
        <taxon>Dikarya</taxon>
        <taxon>Basidiomycota</taxon>
        <taxon>Agaricomycotina</taxon>
        <taxon>Agaricomycetes</taxon>
        <taxon>Agaricomycetidae</taxon>
        <taxon>Agaricales</taxon>
        <taxon>Marasmiineae</taxon>
        <taxon>Mycenaceae</taxon>
        <taxon>Mycena</taxon>
    </lineage>
</organism>
<comment type="similarity">
    <text evidence="2">Belongs to the PPase family.</text>
</comment>
<sequence>MASLSTDSSSSYTWRSVGAPNTPEHSIFVLYNGHVLSALHDVPLLPAPTSSSADLVPKEGNAELTLNMVVEAPRWTSATMMLMPSEAFAPIRQKRRGRRLAYVRNCFPHQGYIWNYGALPQTWADGAPLRVCELGERVAQTGDVRSVRVLGLLAPRDEGVLRWTLLVLDTADPLAARVNNIADLERECPGLISATREWFRLYKLPDGKDENTLDFDGEVKGPDFAAEIVRTAHEAWRNVVTASTSTSTAFVDITNVTIRNSPGLVRGEDVESPRGNRDAEQKPPAPMSSSASKWWYIGSRVA</sequence>
<comment type="caution">
    <text evidence="8">The sequence shown here is derived from an EMBL/GenBank/DDBJ whole genome shotgun (WGS) entry which is preliminary data.</text>
</comment>
<evidence type="ECO:0000256" key="7">
    <source>
        <dbReference type="SAM" id="MobiDB-lite"/>
    </source>
</evidence>
<keyword evidence="6" id="KW-0460">Magnesium</keyword>
<evidence type="ECO:0000256" key="2">
    <source>
        <dbReference type="ARBA" id="ARBA00006220"/>
    </source>
</evidence>
<keyword evidence="4" id="KW-0479">Metal-binding</keyword>
<dbReference type="EC" id="3.6.1.1" evidence="3"/>
<keyword evidence="9" id="KW-1185">Reference proteome</keyword>
<proteinExistence type="inferred from homology"/>
<dbReference type="SUPFAM" id="SSF50324">
    <property type="entry name" value="Inorganic pyrophosphatase"/>
    <property type="match status" value="1"/>
</dbReference>
<reference evidence="8" key="1">
    <citation type="submission" date="2023-03" db="EMBL/GenBank/DDBJ databases">
        <title>Massive genome expansion in bonnet fungi (Mycena s.s.) driven by repeated elements and novel gene families across ecological guilds.</title>
        <authorList>
            <consortium name="Lawrence Berkeley National Laboratory"/>
            <person name="Harder C.B."/>
            <person name="Miyauchi S."/>
            <person name="Viragh M."/>
            <person name="Kuo A."/>
            <person name="Thoen E."/>
            <person name="Andreopoulos B."/>
            <person name="Lu D."/>
            <person name="Skrede I."/>
            <person name="Drula E."/>
            <person name="Henrissat B."/>
            <person name="Morin E."/>
            <person name="Kohler A."/>
            <person name="Barry K."/>
            <person name="LaButti K."/>
            <person name="Morin E."/>
            <person name="Salamov A."/>
            <person name="Lipzen A."/>
            <person name="Mereny Z."/>
            <person name="Hegedus B."/>
            <person name="Baldrian P."/>
            <person name="Stursova M."/>
            <person name="Weitz H."/>
            <person name="Taylor A."/>
            <person name="Grigoriev I.V."/>
            <person name="Nagy L.G."/>
            <person name="Martin F."/>
            <person name="Kauserud H."/>
        </authorList>
    </citation>
    <scope>NUCLEOTIDE SEQUENCE</scope>
    <source>
        <strain evidence="8">CBHHK067</strain>
    </source>
</reference>
<dbReference type="Pfam" id="PF00719">
    <property type="entry name" value="Pyrophosphatase"/>
    <property type="match status" value="1"/>
</dbReference>
<evidence type="ECO:0000313" key="9">
    <source>
        <dbReference type="Proteomes" id="UP001221757"/>
    </source>
</evidence>
<dbReference type="InterPro" id="IPR036649">
    <property type="entry name" value="Pyrophosphatase_sf"/>
</dbReference>
<evidence type="ECO:0000256" key="4">
    <source>
        <dbReference type="ARBA" id="ARBA00022723"/>
    </source>
</evidence>
<dbReference type="EMBL" id="JARKIE010000088">
    <property type="protein sequence ID" value="KAJ7687398.1"/>
    <property type="molecule type" value="Genomic_DNA"/>
</dbReference>
<keyword evidence="5" id="KW-0378">Hydrolase</keyword>
<dbReference type="PANTHER" id="PTHR10286">
    <property type="entry name" value="INORGANIC PYROPHOSPHATASE"/>
    <property type="match status" value="1"/>
</dbReference>
<dbReference type="Gene3D" id="3.90.80.10">
    <property type="entry name" value="Inorganic pyrophosphatase"/>
    <property type="match status" value="1"/>
</dbReference>
<dbReference type="InterPro" id="IPR008162">
    <property type="entry name" value="Pyrophosphatase"/>
</dbReference>
<evidence type="ECO:0000256" key="3">
    <source>
        <dbReference type="ARBA" id="ARBA00012146"/>
    </source>
</evidence>
<evidence type="ECO:0000256" key="5">
    <source>
        <dbReference type="ARBA" id="ARBA00022801"/>
    </source>
</evidence>
<evidence type="ECO:0000313" key="8">
    <source>
        <dbReference type="EMBL" id="KAJ7687398.1"/>
    </source>
</evidence>
<evidence type="ECO:0000256" key="1">
    <source>
        <dbReference type="ARBA" id="ARBA00001946"/>
    </source>
</evidence>
<accession>A0AAD7GC29</accession>
<protein>
    <recommendedName>
        <fullName evidence="3">inorganic diphosphatase</fullName>
        <ecNumber evidence="3">3.6.1.1</ecNumber>
    </recommendedName>
</protein>